<evidence type="ECO:0000256" key="2">
    <source>
        <dbReference type="SAM" id="Phobius"/>
    </source>
</evidence>
<proteinExistence type="predicted"/>
<keyword evidence="2" id="KW-0472">Membrane</keyword>
<reference evidence="3 4" key="1">
    <citation type="submission" date="2024-02" db="EMBL/GenBank/DDBJ databases">
        <title>Chromosome-scale genome assembly of the rough periwinkle Littorina saxatilis.</title>
        <authorList>
            <person name="De Jode A."/>
            <person name="Faria R."/>
            <person name="Formenti G."/>
            <person name="Sims Y."/>
            <person name="Smith T.P."/>
            <person name="Tracey A."/>
            <person name="Wood J.M.D."/>
            <person name="Zagrodzka Z.B."/>
            <person name="Johannesson K."/>
            <person name="Butlin R.K."/>
            <person name="Leder E.H."/>
        </authorList>
    </citation>
    <scope>NUCLEOTIDE SEQUENCE [LARGE SCALE GENOMIC DNA]</scope>
    <source>
        <strain evidence="3">Snail1</strain>
        <tissue evidence="3">Muscle</tissue>
    </source>
</reference>
<keyword evidence="4" id="KW-1185">Reference proteome</keyword>
<dbReference type="AlphaFoldDB" id="A0AAN9BH64"/>
<dbReference type="EMBL" id="JBAMIC010000007">
    <property type="protein sequence ID" value="KAK7106136.1"/>
    <property type="molecule type" value="Genomic_DNA"/>
</dbReference>
<comment type="caution">
    <text evidence="3">The sequence shown here is derived from an EMBL/GenBank/DDBJ whole genome shotgun (WGS) entry which is preliminary data.</text>
</comment>
<keyword evidence="2" id="KW-1133">Transmembrane helix</keyword>
<protein>
    <submittedName>
        <fullName evidence="3">Uncharacterized protein</fullName>
    </submittedName>
</protein>
<feature type="region of interest" description="Disordered" evidence="1">
    <location>
        <begin position="141"/>
        <end position="191"/>
    </location>
</feature>
<evidence type="ECO:0000313" key="3">
    <source>
        <dbReference type="EMBL" id="KAK7106136.1"/>
    </source>
</evidence>
<name>A0AAN9BH64_9CAEN</name>
<sequence>MQTASTKRPSTQYTKPTTLDEITSETSPGGSNSGAMSSDVMIAIISCGIVVFAILALVIVIKRKRSSPPIYQNSPAYLPAYLHGPLPDQPVAPHAQGIPLQQQQQAHNRRSDESTSSHAYEEVNESLTCARTGALTDTLNDQAHPNIACHPHPGHSEANSSQPEHHSSDQDASAQHGCRAKDQAQPPPVTACSDLQAENKATNTPEAYEDEGYIPPDPAFAAGNAMHTLYENTAL</sequence>
<accession>A0AAN9BH64</accession>
<evidence type="ECO:0000313" key="4">
    <source>
        <dbReference type="Proteomes" id="UP001374579"/>
    </source>
</evidence>
<organism evidence="3 4">
    <name type="scientific">Littorina saxatilis</name>
    <dbReference type="NCBI Taxonomy" id="31220"/>
    <lineage>
        <taxon>Eukaryota</taxon>
        <taxon>Metazoa</taxon>
        <taxon>Spiralia</taxon>
        <taxon>Lophotrochozoa</taxon>
        <taxon>Mollusca</taxon>
        <taxon>Gastropoda</taxon>
        <taxon>Caenogastropoda</taxon>
        <taxon>Littorinimorpha</taxon>
        <taxon>Littorinoidea</taxon>
        <taxon>Littorinidae</taxon>
        <taxon>Littorina</taxon>
    </lineage>
</organism>
<gene>
    <name evidence="3" type="ORF">V1264_017428</name>
</gene>
<feature type="region of interest" description="Disordered" evidence="1">
    <location>
        <begin position="1"/>
        <end position="34"/>
    </location>
</feature>
<dbReference type="Proteomes" id="UP001374579">
    <property type="component" value="Unassembled WGS sequence"/>
</dbReference>
<keyword evidence="2" id="KW-0812">Transmembrane</keyword>
<feature type="region of interest" description="Disordered" evidence="1">
    <location>
        <begin position="99"/>
        <end position="124"/>
    </location>
</feature>
<evidence type="ECO:0000256" key="1">
    <source>
        <dbReference type="SAM" id="MobiDB-lite"/>
    </source>
</evidence>
<feature type="compositionally biased region" description="Basic and acidic residues" evidence="1">
    <location>
        <begin position="109"/>
        <end position="121"/>
    </location>
</feature>
<feature type="transmembrane region" description="Helical" evidence="2">
    <location>
        <begin position="40"/>
        <end position="61"/>
    </location>
</feature>